<feature type="compositionally biased region" description="Basic and acidic residues" evidence="1">
    <location>
        <begin position="1"/>
        <end position="21"/>
    </location>
</feature>
<comment type="caution">
    <text evidence="2">The sequence shown here is derived from an EMBL/GenBank/DDBJ whole genome shotgun (WGS) entry which is preliminary data.</text>
</comment>
<feature type="region of interest" description="Disordered" evidence="1">
    <location>
        <begin position="1"/>
        <end position="55"/>
    </location>
</feature>
<dbReference type="AlphaFoldDB" id="A0A3L6TKJ5"/>
<reference evidence="3" key="1">
    <citation type="journal article" date="2019" name="Nat. Commun.">
        <title>The genome of broomcorn millet.</title>
        <authorList>
            <person name="Zou C."/>
            <person name="Miki D."/>
            <person name="Li D."/>
            <person name="Tang Q."/>
            <person name="Xiao L."/>
            <person name="Rajput S."/>
            <person name="Deng P."/>
            <person name="Jia W."/>
            <person name="Huang R."/>
            <person name="Zhang M."/>
            <person name="Sun Y."/>
            <person name="Hu J."/>
            <person name="Fu X."/>
            <person name="Schnable P.S."/>
            <person name="Li F."/>
            <person name="Zhang H."/>
            <person name="Feng B."/>
            <person name="Zhu X."/>
            <person name="Liu R."/>
            <person name="Schnable J.C."/>
            <person name="Zhu J.-K."/>
            <person name="Zhang H."/>
        </authorList>
    </citation>
    <scope>NUCLEOTIDE SEQUENCE [LARGE SCALE GENOMIC DNA]</scope>
</reference>
<proteinExistence type="predicted"/>
<evidence type="ECO:0000313" key="2">
    <source>
        <dbReference type="EMBL" id="RLN40710.1"/>
    </source>
</evidence>
<evidence type="ECO:0000256" key="1">
    <source>
        <dbReference type="SAM" id="MobiDB-lite"/>
    </source>
</evidence>
<evidence type="ECO:0000313" key="3">
    <source>
        <dbReference type="Proteomes" id="UP000275267"/>
    </source>
</evidence>
<dbReference type="STRING" id="4540.A0A3L6TKJ5"/>
<sequence length="178" mass="19741">MGSRGGDERGRRGRERGESRGVGEGGGGRRGLTARRSLSSPPSGEAGEREGGGEDGGQRVWIRLGKVCFLLVSGCFHLTGSDPGQEYRCKMLGGFLSKVILLAFGYIYAYPAHEFYKTVELNKPEIEHLILDFSCPINSLGKIWGCCNIMGTTYVYETFFRSYISQHENDIDRNILEF</sequence>
<organism evidence="2 3">
    <name type="scientific">Panicum miliaceum</name>
    <name type="common">Proso millet</name>
    <name type="synonym">Broomcorn millet</name>
    <dbReference type="NCBI Taxonomy" id="4540"/>
    <lineage>
        <taxon>Eukaryota</taxon>
        <taxon>Viridiplantae</taxon>
        <taxon>Streptophyta</taxon>
        <taxon>Embryophyta</taxon>
        <taxon>Tracheophyta</taxon>
        <taxon>Spermatophyta</taxon>
        <taxon>Magnoliopsida</taxon>
        <taxon>Liliopsida</taxon>
        <taxon>Poales</taxon>
        <taxon>Poaceae</taxon>
        <taxon>PACMAD clade</taxon>
        <taxon>Panicoideae</taxon>
        <taxon>Panicodae</taxon>
        <taxon>Paniceae</taxon>
        <taxon>Panicinae</taxon>
        <taxon>Panicum</taxon>
        <taxon>Panicum sect. Panicum</taxon>
    </lineage>
</organism>
<dbReference type="OrthoDB" id="434647at2759"/>
<keyword evidence="3" id="KW-1185">Reference proteome</keyword>
<gene>
    <name evidence="2" type="ORF">C2845_PM01G45970</name>
</gene>
<accession>A0A3L6TKJ5</accession>
<dbReference type="EMBL" id="PQIB02000001">
    <property type="protein sequence ID" value="RLN40710.1"/>
    <property type="molecule type" value="Genomic_DNA"/>
</dbReference>
<dbReference type="Proteomes" id="UP000275267">
    <property type="component" value="Unassembled WGS sequence"/>
</dbReference>
<name>A0A3L6TKJ5_PANMI</name>
<protein>
    <submittedName>
        <fullName evidence="2">Uncharacterized protein</fullName>
    </submittedName>
</protein>